<dbReference type="Proteomes" id="UP000526233">
    <property type="component" value="Unassembled WGS sequence"/>
</dbReference>
<reference evidence="2 3" key="1">
    <citation type="submission" date="2018-11" db="EMBL/GenBank/DDBJ databases">
        <title>Genome sequencing and analysis.</title>
        <authorList>
            <person name="Huang Y.-T."/>
        </authorList>
    </citation>
    <scope>NUCLEOTIDE SEQUENCE [LARGE SCALE GENOMIC DNA]</scope>
    <source>
        <strain evidence="2 3">SHIN</strain>
    </source>
</reference>
<sequence length="82" mass="9965">MTYTSVKHDEIDTIDTIQTRESDFCYASRSVWQRFIEWCSLRLMLRRSRIELIDLTDEQLRDIGITRNEADVESRKVRFHIR</sequence>
<name>A0A7Y3X017_9HYPH</name>
<dbReference type="EMBL" id="PKQI01000005">
    <property type="protein sequence ID" value="NNV23818.1"/>
    <property type="molecule type" value="Genomic_DNA"/>
</dbReference>
<dbReference type="AlphaFoldDB" id="A0A7Y3X017"/>
<accession>A0A7Y3X017</accession>
<protein>
    <submittedName>
        <fullName evidence="2">DUF1127 domain-containing protein</fullName>
    </submittedName>
</protein>
<evidence type="ECO:0000313" key="3">
    <source>
        <dbReference type="Proteomes" id="UP000526233"/>
    </source>
</evidence>
<proteinExistence type="predicted"/>
<feature type="domain" description="YjiS-like" evidence="1">
    <location>
        <begin position="42"/>
        <end position="70"/>
    </location>
</feature>
<gene>
    <name evidence="2" type="ORF">EHE22_25955</name>
</gene>
<dbReference type="RefSeq" id="WP_007874613.1">
    <property type="nucleotide sequence ID" value="NZ_CAXURC020000001.1"/>
</dbReference>
<evidence type="ECO:0000313" key="2">
    <source>
        <dbReference type="EMBL" id="NNV23818.1"/>
    </source>
</evidence>
<evidence type="ECO:0000259" key="1">
    <source>
        <dbReference type="Pfam" id="PF06568"/>
    </source>
</evidence>
<dbReference type="InterPro" id="IPR009506">
    <property type="entry name" value="YjiS-like"/>
</dbReference>
<comment type="caution">
    <text evidence="2">The sequence shown here is derived from an EMBL/GenBank/DDBJ whole genome shotgun (WGS) entry which is preliminary data.</text>
</comment>
<organism evidence="2 3">
    <name type="scientific">Brucella pseudogrignonensis</name>
    <dbReference type="NCBI Taxonomy" id="419475"/>
    <lineage>
        <taxon>Bacteria</taxon>
        <taxon>Pseudomonadati</taxon>
        <taxon>Pseudomonadota</taxon>
        <taxon>Alphaproteobacteria</taxon>
        <taxon>Hyphomicrobiales</taxon>
        <taxon>Brucellaceae</taxon>
        <taxon>Brucella/Ochrobactrum group</taxon>
        <taxon>Brucella</taxon>
    </lineage>
</organism>
<dbReference type="GeneID" id="93109014"/>
<dbReference type="Pfam" id="PF06568">
    <property type="entry name" value="YjiS-like"/>
    <property type="match status" value="1"/>
</dbReference>